<gene>
    <name evidence="4" type="ORF">S3_825_0015</name>
    <name evidence="3" type="ORF">S3_979_0021</name>
</gene>
<feature type="compositionally biased region" description="Basic and acidic residues" evidence="1">
    <location>
        <begin position="94"/>
        <end position="121"/>
    </location>
</feature>
<evidence type="ECO:0000256" key="2">
    <source>
        <dbReference type="SAM" id="Phobius"/>
    </source>
</evidence>
<keyword evidence="2" id="KW-1133">Transmembrane helix</keyword>
<evidence type="ECO:0000313" key="3">
    <source>
        <dbReference type="EMBL" id="CBL80572.1"/>
    </source>
</evidence>
<feature type="compositionally biased region" description="Low complexity" evidence="1">
    <location>
        <begin position="72"/>
        <end position="84"/>
    </location>
</feature>
<sequence>MTFNENTNRNKARTWTIVIHVLLLLWFAFTGLKYQDPPPEEGIAINFGYEETGKGDNSQAAAVTPPPPTPVETPVAAPVAQEEVITQDTEDAPVIEKPKEKTVEETPKEPVEETPEEKPIVEPDPDPQPTAEQIEQQAQQDKLDRMFNTNNKGTGTGEGETTSGGDQGDPNGDLNSQRRTGNGGIGGNGKYYMSGKPIDLPEPETGCNYEGVVVVKIAVDPTGRVFEAELAPNNQIPDGLAMSNFGSNTCLINKARLAARASTWSADSNNQRRVGFIVYRFELQ</sequence>
<name>F4MLL1_9BACT</name>
<feature type="region of interest" description="Disordered" evidence="1">
    <location>
        <begin position="49"/>
        <end position="188"/>
    </location>
</feature>
<protein>
    <recommendedName>
        <fullName evidence="5">Energy transducer TonB</fullName>
    </recommendedName>
</protein>
<accession>F4MLL1</accession>
<keyword evidence="2" id="KW-0472">Membrane</keyword>
<keyword evidence="2" id="KW-0812">Transmembrane</keyword>
<dbReference type="AlphaFoldDB" id="F4MLL1"/>
<proteinExistence type="predicted"/>
<reference evidence="3" key="2">
    <citation type="journal article" date="2012" name="Environ. Microbiol.">
        <title>Genomic content of uncultured Bacteroidetes from contrasting oceanic provinces in the North Atlantic Ocean.</title>
        <authorList>
            <person name="Gomez-Pereira P.R."/>
            <person name="Schuler M."/>
            <person name="Fuchs B.M."/>
            <person name="Bennke C."/>
            <person name="Teeling H."/>
            <person name="Waldmann J."/>
            <person name="Richter M."/>
            <person name="Barbe V."/>
            <person name="Bataille E."/>
            <person name="Glockner F.O."/>
            <person name="Amann R."/>
        </authorList>
    </citation>
    <scope>NUCLEOTIDE SEQUENCE</scope>
</reference>
<feature type="compositionally biased region" description="Polar residues" evidence="1">
    <location>
        <begin position="130"/>
        <end position="140"/>
    </location>
</feature>
<evidence type="ECO:0008006" key="5">
    <source>
        <dbReference type="Google" id="ProtNLM"/>
    </source>
</evidence>
<organism evidence="3">
    <name type="scientific">uncultured Flavobacteriia bacterium</name>
    <dbReference type="NCBI Taxonomy" id="212695"/>
    <lineage>
        <taxon>Bacteria</taxon>
        <taxon>Pseudomonadati</taxon>
        <taxon>Bacteroidota</taxon>
        <taxon>Flavobacteriia</taxon>
        <taxon>environmental samples</taxon>
    </lineage>
</organism>
<evidence type="ECO:0000313" key="4">
    <source>
        <dbReference type="EMBL" id="CBL87141.1"/>
    </source>
</evidence>
<dbReference type="EMBL" id="FQ032809">
    <property type="protein sequence ID" value="CBL87141.1"/>
    <property type="molecule type" value="Genomic_DNA"/>
</dbReference>
<dbReference type="EMBL" id="FQ032803">
    <property type="protein sequence ID" value="CBL80572.1"/>
    <property type="molecule type" value="Genomic_DNA"/>
</dbReference>
<evidence type="ECO:0000256" key="1">
    <source>
        <dbReference type="SAM" id="MobiDB-lite"/>
    </source>
</evidence>
<feature type="transmembrane region" description="Helical" evidence="2">
    <location>
        <begin position="12"/>
        <end position="29"/>
    </location>
</feature>
<reference evidence="3" key="1">
    <citation type="submission" date="2010-04" db="EMBL/GenBank/DDBJ databases">
        <authorList>
            <person name="Genoscope - CEA"/>
        </authorList>
    </citation>
    <scope>NUCLEOTIDE SEQUENCE</scope>
</reference>